<feature type="compositionally biased region" description="Basic and acidic residues" evidence="1">
    <location>
        <begin position="1"/>
        <end position="22"/>
    </location>
</feature>
<evidence type="ECO:0000313" key="3">
    <source>
        <dbReference type="EMBL" id="EFA01019.1"/>
    </source>
</evidence>
<dbReference type="OMA" id="YPRSYCE"/>
<reference evidence="3 4" key="2">
    <citation type="journal article" date="2010" name="Nucleic Acids Res.">
        <title>BeetleBase in 2010: revisions to provide comprehensive genomic information for Tribolium castaneum.</title>
        <authorList>
            <person name="Kim H.S."/>
            <person name="Murphy T."/>
            <person name="Xia J."/>
            <person name="Caragea D."/>
            <person name="Park Y."/>
            <person name="Beeman R.W."/>
            <person name="Lorenzen M.D."/>
            <person name="Butcher S."/>
            <person name="Manak J.R."/>
            <person name="Brown S.J."/>
        </authorList>
    </citation>
    <scope>GENOME REANNOTATION</scope>
    <source>
        <strain evidence="3 4">Georgia GA2</strain>
    </source>
</reference>
<dbReference type="AlphaFoldDB" id="D6WHP6"/>
<dbReference type="EMBL" id="KQ971331">
    <property type="protein sequence ID" value="EFA01019.1"/>
    <property type="molecule type" value="Genomic_DNA"/>
</dbReference>
<evidence type="ECO:0000256" key="1">
    <source>
        <dbReference type="SAM" id="MobiDB-lite"/>
    </source>
</evidence>
<sequence>MSQMSRYHDIRAKRMRKQEEHQQNSGTQLQIANEEHDDLRLIVCVQRDEHIEELARKYQLQIQTNSVTNELSVNIIRDPIDETRIQEMMQNDEDEEDNDKRAEVEEEIIRPVRVVVPPRRRHAEVPIRRTYRLALRTQNIEAVEAQYMGQMTTICDHCNALFFENERLPITTRGRFFCCNFGKVRLPDLVQCPRELKRLLTENTQAANNFREHIRSANSLFAMASFKATIPEDRNQNQGAWCFNVCGQIYHYIEPLPLQTNRQPKNNNYYFLDAHDAIERRTTFHGERLEADTIALLEHILRRDNPWIQSYSTMKEVLEERRLLGANEDENEVRNVIVAFKDRTNDNLRNHNLPRSRSDIAAVFVGEEPPFQVDLILYPKEQPNRQHELKNLNRLADPMVYPLLFPYGEMGYDFNIPHTYEGNRRRVDVATGTPPQLDEQHPNDEDIEGQGDNENQVRRNKRSKVTIREYYRYRLQVRDHFSILHNSGKLFQQYIVDAWVRTKSDYLWWVKQNQRQLPVAEYTAIRRYLENRAAREHARIGKITILPAATINSPQEKRRRYLDAMTIVSRHDQPDLFITMTCNPKWPEIQENLQYKQKYEHRPDLVCRVFHTKLINLIDQTANSQIFGVILNYMYSVEFQKRGLPHAHILVTLRPEDKLNTEELVDAAVSAVIPDEDTEPRMYMLVKKHYIHRPCGTNSHPDALCMQNGECTKHYPKQFSDRTLLLGDNLLRQQIIKGLTMEEP</sequence>
<feature type="domain" description="Helitron helicase-like" evidence="2">
    <location>
        <begin position="470"/>
        <end position="651"/>
    </location>
</feature>
<feature type="region of interest" description="Disordered" evidence="1">
    <location>
        <begin position="429"/>
        <end position="460"/>
    </location>
</feature>
<dbReference type="PhylomeDB" id="D6WHP6"/>
<gene>
    <name evidence="3" type="primary">GLEAN_03933</name>
    <name evidence="3" type="ORF">TcasGA2_TC003933</name>
</gene>
<dbReference type="Proteomes" id="UP000007266">
    <property type="component" value="Linkage group 3"/>
</dbReference>
<dbReference type="InterPro" id="IPR025476">
    <property type="entry name" value="Helitron_helicase-like"/>
</dbReference>
<reference evidence="3 4" key="1">
    <citation type="journal article" date="2008" name="Nature">
        <title>The genome of the model beetle and pest Tribolium castaneum.</title>
        <authorList>
            <consortium name="Tribolium Genome Sequencing Consortium"/>
            <person name="Richards S."/>
            <person name="Gibbs R.A."/>
            <person name="Weinstock G.M."/>
            <person name="Brown S.J."/>
            <person name="Denell R."/>
            <person name="Beeman R.W."/>
            <person name="Gibbs R."/>
            <person name="Beeman R.W."/>
            <person name="Brown S.J."/>
            <person name="Bucher G."/>
            <person name="Friedrich M."/>
            <person name="Grimmelikhuijzen C.J."/>
            <person name="Klingler M."/>
            <person name="Lorenzen M."/>
            <person name="Richards S."/>
            <person name="Roth S."/>
            <person name="Schroder R."/>
            <person name="Tautz D."/>
            <person name="Zdobnov E.M."/>
            <person name="Muzny D."/>
            <person name="Gibbs R.A."/>
            <person name="Weinstock G.M."/>
            <person name="Attaway T."/>
            <person name="Bell S."/>
            <person name="Buhay C.J."/>
            <person name="Chandrabose M.N."/>
            <person name="Chavez D."/>
            <person name="Clerk-Blankenburg K.P."/>
            <person name="Cree A."/>
            <person name="Dao M."/>
            <person name="Davis C."/>
            <person name="Chacko J."/>
            <person name="Dinh H."/>
            <person name="Dugan-Rocha S."/>
            <person name="Fowler G."/>
            <person name="Garner T.T."/>
            <person name="Garnes J."/>
            <person name="Gnirke A."/>
            <person name="Hawes A."/>
            <person name="Hernandez J."/>
            <person name="Hines S."/>
            <person name="Holder M."/>
            <person name="Hume J."/>
            <person name="Jhangiani S.N."/>
            <person name="Joshi V."/>
            <person name="Khan Z.M."/>
            <person name="Jackson L."/>
            <person name="Kovar C."/>
            <person name="Kowis A."/>
            <person name="Lee S."/>
            <person name="Lewis L.R."/>
            <person name="Margolis J."/>
            <person name="Morgan M."/>
            <person name="Nazareth L.V."/>
            <person name="Nguyen N."/>
            <person name="Okwuonu G."/>
            <person name="Parker D."/>
            <person name="Richards S."/>
            <person name="Ruiz S.J."/>
            <person name="Santibanez J."/>
            <person name="Savard J."/>
            <person name="Scherer S.E."/>
            <person name="Schneider B."/>
            <person name="Sodergren E."/>
            <person name="Tautz D."/>
            <person name="Vattahil S."/>
            <person name="Villasana D."/>
            <person name="White C.S."/>
            <person name="Wright R."/>
            <person name="Park Y."/>
            <person name="Beeman R.W."/>
            <person name="Lord J."/>
            <person name="Oppert B."/>
            <person name="Lorenzen M."/>
            <person name="Brown S."/>
            <person name="Wang L."/>
            <person name="Savard J."/>
            <person name="Tautz D."/>
            <person name="Richards S."/>
            <person name="Weinstock G."/>
            <person name="Gibbs R.A."/>
            <person name="Liu Y."/>
            <person name="Worley K."/>
            <person name="Weinstock G."/>
            <person name="Elsik C.G."/>
            <person name="Reese J.T."/>
            <person name="Elhaik E."/>
            <person name="Landan G."/>
            <person name="Graur D."/>
            <person name="Arensburger P."/>
            <person name="Atkinson P."/>
            <person name="Beeman R.W."/>
            <person name="Beidler J."/>
            <person name="Brown S.J."/>
            <person name="Demuth J.P."/>
            <person name="Drury D.W."/>
            <person name="Du Y.Z."/>
            <person name="Fujiwara H."/>
            <person name="Lorenzen M."/>
            <person name="Maselli V."/>
            <person name="Osanai M."/>
            <person name="Park Y."/>
            <person name="Robertson H.M."/>
            <person name="Tu Z."/>
            <person name="Wang J.J."/>
            <person name="Wang S."/>
            <person name="Richards S."/>
            <person name="Song H."/>
            <person name="Zhang L."/>
            <person name="Sodergren E."/>
            <person name="Werner D."/>
            <person name="Stanke M."/>
            <person name="Morgenstern B."/>
            <person name="Solovyev V."/>
            <person name="Kosarev P."/>
            <person name="Brown G."/>
            <person name="Chen H.C."/>
            <person name="Ermolaeva O."/>
            <person name="Hlavina W."/>
            <person name="Kapustin Y."/>
            <person name="Kiryutin B."/>
            <person name="Kitts P."/>
            <person name="Maglott D."/>
            <person name="Pruitt K."/>
            <person name="Sapojnikov V."/>
            <person name="Souvorov A."/>
            <person name="Mackey A.J."/>
            <person name="Waterhouse R.M."/>
            <person name="Wyder S."/>
            <person name="Zdobnov E.M."/>
            <person name="Zdobnov E.M."/>
            <person name="Wyder S."/>
            <person name="Kriventseva E.V."/>
            <person name="Kadowaki T."/>
            <person name="Bork P."/>
            <person name="Aranda M."/>
            <person name="Bao R."/>
            <person name="Beermann A."/>
            <person name="Berns N."/>
            <person name="Bolognesi R."/>
            <person name="Bonneton F."/>
            <person name="Bopp D."/>
            <person name="Brown S.J."/>
            <person name="Bucher G."/>
            <person name="Butts T."/>
            <person name="Chaumot A."/>
            <person name="Denell R.E."/>
            <person name="Ferrier D.E."/>
            <person name="Friedrich M."/>
            <person name="Gordon C.M."/>
            <person name="Jindra M."/>
            <person name="Klingler M."/>
            <person name="Lan Q."/>
            <person name="Lattorff H.M."/>
            <person name="Laudet V."/>
            <person name="von Levetsow C."/>
            <person name="Liu Z."/>
            <person name="Lutz R."/>
            <person name="Lynch J.A."/>
            <person name="da Fonseca R.N."/>
            <person name="Posnien N."/>
            <person name="Reuter R."/>
            <person name="Roth S."/>
            <person name="Savard J."/>
            <person name="Schinko J.B."/>
            <person name="Schmitt C."/>
            <person name="Schoppmeier M."/>
            <person name="Schroder R."/>
            <person name="Shippy T.D."/>
            <person name="Simonnet F."/>
            <person name="Marques-Souza H."/>
            <person name="Tautz D."/>
            <person name="Tomoyasu Y."/>
            <person name="Trauner J."/>
            <person name="Van der Zee M."/>
            <person name="Vervoort M."/>
            <person name="Wittkopp N."/>
            <person name="Wimmer E.A."/>
            <person name="Yang X."/>
            <person name="Jones A.K."/>
            <person name="Sattelle D.B."/>
            <person name="Ebert P.R."/>
            <person name="Nelson D."/>
            <person name="Scott J.G."/>
            <person name="Beeman R.W."/>
            <person name="Muthukrishnan S."/>
            <person name="Kramer K.J."/>
            <person name="Arakane Y."/>
            <person name="Beeman R.W."/>
            <person name="Zhu Q."/>
            <person name="Hogenkamp D."/>
            <person name="Dixit R."/>
            <person name="Oppert B."/>
            <person name="Jiang H."/>
            <person name="Zou Z."/>
            <person name="Marshall J."/>
            <person name="Elpidina E."/>
            <person name="Vinokurov K."/>
            <person name="Oppert C."/>
            <person name="Zou Z."/>
            <person name="Evans J."/>
            <person name="Lu Z."/>
            <person name="Zhao P."/>
            <person name="Sumathipala N."/>
            <person name="Altincicek B."/>
            <person name="Vilcinskas A."/>
            <person name="Williams M."/>
            <person name="Hultmark D."/>
            <person name="Hetru C."/>
            <person name="Jiang H."/>
            <person name="Grimmelikhuijzen C.J."/>
            <person name="Hauser F."/>
            <person name="Cazzamali G."/>
            <person name="Williamson M."/>
            <person name="Park Y."/>
            <person name="Li B."/>
            <person name="Tanaka Y."/>
            <person name="Predel R."/>
            <person name="Neupert S."/>
            <person name="Schachtner J."/>
            <person name="Verleyen P."/>
            <person name="Raible F."/>
            <person name="Bork P."/>
            <person name="Friedrich M."/>
            <person name="Walden K.K."/>
            <person name="Robertson H.M."/>
            <person name="Angeli S."/>
            <person name="Foret S."/>
            <person name="Bucher G."/>
            <person name="Schuetz S."/>
            <person name="Maleszka R."/>
            <person name="Wimmer E.A."/>
            <person name="Beeman R.W."/>
            <person name="Lorenzen M."/>
            <person name="Tomoyasu Y."/>
            <person name="Miller S.C."/>
            <person name="Grossmann D."/>
            <person name="Bucher G."/>
        </authorList>
    </citation>
    <scope>NUCLEOTIDE SEQUENCE [LARGE SCALE GENOMIC DNA]</scope>
    <source>
        <strain evidence="3 4">Georgia GA2</strain>
    </source>
</reference>
<protein>
    <recommendedName>
        <fullName evidence="2">Helitron helicase-like domain-containing protein</fullName>
    </recommendedName>
</protein>
<dbReference type="PANTHER" id="PTHR45786">
    <property type="entry name" value="DNA BINDING PROTEIN-LIKE"/>
    <property type="match status" value="1"/>
</dbReference>
<dbReference type="PANTHER" id="PTHR45786:SF74">
    <property type="entry name" value="ATP-DEPENDENT DNA HELICASE"/>
    <property type="match status" value="1"/>
</dbReference>
<evidence type="ECO:0000259" key="2">
    <source>
        <dbReference type="Pfam" id="PF14214"/>
    </source>
</evidence>
<dbReference type="Pfam" id="PF14214">
    <property type="entry name" value="Helitron_like_N"/>
    <property type="match status" value="1"/>
</dbReference>
<accession>D6WHP6</accession>
<proteinExistence type="predicted"/>
<organism evidence="3 4">
    <name type="scientific">Tribolium castaneum</name>
    <name type="common">Red flour beetle</name>
    <dbReference type="NCBI Taxonomy" id="7070"/>
    <lineage>
        <taxon>Eukaryota</taxon>
        <taxon>Metazoa</taxon>
        <taxon>Ecdysozoa</taxon>
        <taxon>Arthropoda</taxon>
        <taxon>Hexapoda</taxon>
        <taxon>Insecta</taxon>
        <taxon>Pterygota</taxon>
        <taxon>Neoptera</taxon>
        <taxon>Endopterygota</taxon>
        <taxon>Coleoptera</taxon>
        <taxon>Polyphaga</taxon>
        <taxon>Cucujiformia</taxon>
        <taxon>Tenebrionidae</taxon>
        <taxon>Tenebrionidae incertae sedis</taxon>
        <taxon>Tribolium</taxon>
    </lineage>
</organism>
<name>D6WHP6_TRICA</name>
<feature type="region of interest" description="Disordered" evidence="1">
    <location>
        <begin position="1"/>
        <end position="31"/>
    </location>
</feature>
<dbReference type="HOGENOM" id="CLU_373559_0_0_1"/>
<dbReference type="STRING" id="7070.D6WHP6"/>
<evidence type="ECO:0000313" key="4">
    <source>
        <dbReference type="Proteomes" id="UP000007266"/>
    </source>
</evidence>
<keyword evidence="4" id="KW-1185">Reference proteome</keyword>
<dbReference type="eggNOG" id="KOG0987">
    <property type="taxonomic scope" value="Eukaryota"/>
</dbReference>
<dbReference type="InParanoid" id="D6WHP6"/>